<dbReference type="RefSeq" id="WP_154522942.1">
    <property type="nucleotide sequence ID" value="NZ_VULZ01000002.1"/>
</dbReference>
<dbReference type="AlphaFoldDB" id="A0A6L5X3B4"/>
<comment type="caution">
    <text evidence="2">The sequence shown here is derived from an EMBL/GenBank/DDBJ whole genome shotgun (WGS) entry which is preliminary data.</text>
</comment>
<gene>
    <name evidence="2" type="ORF">FYJ35_02995</name>
</gene>
<protein>
    <recommendedName>
        <fullName evidence="1">TraG P-loop domain-containing protein</fullName>
    </recommendedName>
</protein>
<feature type="domain" description="TraG P-loop" evidence="1">
    <location>
        <begin position="443"/>
        <end position="586"/>
    </location>
</feature>
<dbReference type="NCBIfam" id="NF045971">
    <property type="entry name" value="conju_CD1110"/>
    <property type="match status" value="1"/>
</dbReference>
<evidence type="ECO:0000313" key="3">
    <source>
        <dbReference type="Proteomes" id="UP000481852"/>
    </source>
</evidence>
<evidence type="ECO:0000259" key="1">
    <source>
        <dbReference type="Pfam" id="PF19044"/>
    </source>
</evidence>
<keyword evidence="3" id="KW-1185">Reference proteome</keyword>
<dbReference type="InterPro" id="IPR051162">
    <property type="entry name" value="T4SS_component"/>
</dbReference>
<dbReference type="SUPFAM" id="SSF52540">
    <property type="entry name" value="P-loop containing nucleoside triphosphate hydrolases"/>
    <property type="match status" value="1"/>
</dbReference>
<proteinExistence type="predicted"/>
<name>A0A6L5X3B4_9FIRM</name>
<dbReference type="PANTHER" id="PTHR30121:SF6">
    <property type="entry name" value="SLR6007 PROTEIN"/>
    <property type="match status" value="1"/>
</dbReference>
<sequence>MKGMKEYRELTEKLYRVPESVQQLIPVHKIAEDGIFLLENKPEGAEVLFDKAYLFLDTNFATMDDAEKDDFLRQYCMLLNSMSVSFKVIVINNNQDLAGVHQQICIRERDGEFRDMVRSFNAYIEDCVMRGQAGLKQVRLFVITCKKKDIQQARDYFRSIEANLMVNFSRMESALIPLNATERLMHLRSFYHLGEEFRQGFSIQDLKGKRDWLDYLAPRHLKYFQDEYGSLDGKTLQINDRYVRVLYLPQMPSGINPDVMGKFMSGSFQCAVTTDVASIPMEVVRKRLSELYMQNGRSIEKQQETRNKAGAWSSDVSYDVRRQKAELEELLDVINDNNEKMFYVAMYVTISADTKKELENNVVAFLSAAEGEGFHFTDAIWEQIEAFNTASPVGCRFCSIMYPMLSQPLSALTPFIVHELYQSGGIVYGVNQISRNILVGDRKTLLNGNGFILGLSGSGKGMETKKEITEIFLTTEDDIIIIDPMNEYEGIADYFKGQFIDFSSASKHYINPLDTDTFQYMDSKATFLKDKTNLMLGIFSQIKENAMEPEDNSLIGRVVQEVYTGLGQKGFETPTLKEFYEILKNQPELRAQALALSMELFVTGAMNMFSRPTNVNTKNRMTVYGMADIDRSQSGMGIIIMLESIRSRIADNAKKGRCTWVFIDEFHNLSHNPYSAAYLEKIWREVRKMGGLCTAITQNVADLLTTQAVESMLCNSEFLMLLNLKENERKLLENELGISPNLMQYISNPDHGCGLLKFGNRVIPIDGRLPHESEMYKLFNTNFHELSAIRKKKLKREAGSLENILRTGSFSQA</sequence>
<reference evidence="2 3" key="1">
    <citation type="submission" date="2019-08" db="EMBL/GenBank/DDBJ databases">
        <title>In-depth cultivation of the pig gut microbiome towards novel bacterial diversity and tailored functional studies.</title>
        <authorList>
            <person name="Wylensek D."/>
            <person name="Hitch T.C.A."/>
            <person name="Clavel T."/>
        </authorList>
    </citation>
    <scope>NUCLEOTIDE SEQUENCE [LARGE SCALE GENOMIC DNA]</scope>
    <source>
        <strain evidence="2 3">Oil+RF-744-WCA-WT-11</strain>
    </source>
</reference>
<dbReference type="Gene3D" id="1.10.8.730">
    <property type="match status" value="1"/>
</dbReference>
<dbReference type="InterPro" id="IPR043964">
    <property type="entry name" value="P-loop_TraG"/>
</dbReference>
<accession>A0A6L5X3B4</accession>
<dbReference type="Proteomes" id="UP000481852">
    <property type="component" value="Unassembled WGS sequence"/>
</dbReference>
<dbReference type="Pfam" id="PF19044">
    <property type="entry name" value="P-loop_TraG"/>
    <property type="match status" value="1"/>
</dbReference>
<dbReference type="PANTHER" id="PTHR30121">
    <property type="entry name" value="UNCHARACTERIZED PROTEIN YJGR-RELATED"/>
    <property type="match status" value="1"/>
</dbReference>
<organism evidence="2 3">
    <name type="scientific">Porcincola intestinalis</name>
    <dbReference type="NCBI Taxonomy" id="2606632"/>
    <lineage>
        <taxon>Bacteria</taxon>
        <taxon>Bacillati</taxon>
        <taxon>Bacillota</taxon>
        <taxon>Clostridia</taxon>
        <taxon>Lachnospirales</taxon>
        <taxon>Lachnospiraceae</taxon>
        <taxon>Porcincola</taxon>
    </lineage>
</organism>
<dbReference type="Gene3D" id="3.40.50.300">
    <property type="entry name" value="P-loop containing nucleotide triphosphate hydrolases"/>
    <property type="match status" value="1"/>
</dbReference>
<dbReference type="EMBL" id="VULZ01000002">
    <property type="protein sequence ID" value="MSS14017.1"/>
    <property type="molecule type" value="Genomic_DNA"/>
</dbReference>
<dbReference type="InterPro" id="IPR027417">
    <property type="entry name" value="P-loop_NTPase"/>
</dbReference>
<evidence type="ECO:0000313" key="2">
    <source>
        <dbReference type="EMBL" id="MSS14017.1"/>
    </source>
</evidence>